<keyword evidence="2" id="KW-0472">Membrane</keyword>
<feature type="domain" description="UPF0242" evidence="4">
    <location>
        <begin position="243"/>
        <end position="391"/>
    </location>
</feature>
<dbReference type="EMBL" id="CP002608">
    <property type="protein sequence ID" value="AEB41294.1"/>
    <property type="molecule type" value="Genomic_DNA"/>
</dbReference>
<feature type="domain" description="UPF0242" evidence="3">
    <location>
        <begin position="16"/>
        <end position="223"/>
    </location>
</feature>
<sequence>MLVKKWFRTNLRGRTYFFPLAILLSPFIFYPFLSDFQKNYSGFVFATISSLGWFFAVRYRENQLKTAAEHLLQEKIRKITENNEGLRQIRASLQEHQQEAKQLKLQNQNLLNQLFHAQEIFSKTKGEKHHLEACVSRLKEETQRQQLQLQSLMQEYKEKEEESIKLSRELAEMTAYQQALNDEYQATFIEQHSILNKRQAYIAKLESKVQDLMYEIRNLLQLESDTSDAHVPGTPCIAKDVPSQISYELKKIVFKAENIEAASSLTASRYMNNEVGIRNYSLECRELFDGLREESLGMVFIYAPQSRRAVFANSLFKTWTGYSVEDFFKNDGIVVSDIKQWESDLQSRVTQERRGKLIIKTKTQGSLPFYYCLTSLSKGPLYRHVLGILYPA</sequence>
<dbReference type="InterPro" id="IPR009623">
    <property type="entry name" value="UPF0242_N"/>
</dbReference>
<evidence type="ECO:0000259" key="3">
    <source>
        <dbReference type="Pfam" id="PF06785"/>
    </source>
</evidence>
<reference evidence="5 6" key="1">
    <citation type="journal article" date="2011" name="J. Bacteriol.">
        <title>Genome sequence of the obligate intracellular animal pathogen Chlamydia pecorum E58.</title>
        <authorList>
            <person name="Mojica S."/>
            <person name="Huot Creasy H."/>
            <person name="Daugherty S."/>
            <person name="Read T.D."/>
            <person name="Kim T."/>
            <person name="Kaltenboeck B."/>
            <person name="Bavoil P."/>
            <person name="Myers G.S."/>
        </authorList>
    </citation>
    <scope>NUCLEOTIDE SEQUENCE [LARGE SCALE GENOMIC DNA]</scope>
    <source>
        <strain evidence="5 6">E58</strain>
    </source>
</reference>
<dbReference type="KEGG" id="cpm:G5S_0285"/>
<feature type="transmembrane region" description="Helical" evidence="2">
    <location>
        <begin position="16"/>
        <end position="33"/>
    </location>
</feature>
<evidence type="ECO:0008006" key="7">
    <source>
        <dbReference type="Google" id="ProtNLM"/>
    </source>
</evidence>
<dbReference type="InterPro" id="IPR040578">
    <property type="entry name" value="UPF0242_PAS"/>
</dbReference>
<dbReference type="Pfam" id="PF06785">
    <property type="entry name" value="UPF0242"/>
    <property type="match status" value="1"/>
</dbReference>
<dbReference type="Proteomes" id="UP000008305">
    <property type="component" value="Chromosome"/>
</dbReference>
<evidence type="ECO:0000259" key="4">
    <source>
        <dbReference type="Pfam" id="PF18095"/>
    </source>
</evidence>
<evidence type="ECO:0000313" key="5">
    <source>
        <dbReference type="EMBL" id="AEB41294.1"/>
    </source>
</evidence>
<dbReference type="Pfam" id="PF18095">
    <property type="entry name" value="PAS_12"/>
    <property type="match status" value="1"/>
</dbReference>
<evidence type="ECO:0000256" key="1">
    <source>
        <dbReference type="SAM" id="Coils"/>
    </source>
</evidence>
<dbReference type="AlphaFoldDB" id="A0AA34WHP5"/>
<feature type="transmembrane region" description="Helical" evidence="2">
    <location>
        <begin position="39"/>
        <end position="57"/>
    </location>
</feature>
<keyword evidence="2" id="KW-0812">Transmembrane</keyword>
<protein>
    <recommendedName>
        <fullName evidence="7">PAS domain-containing protein</fullName>
    </recommendedName>
</protein>
<feature type="coiled-coil region" evidence="1">
    <location>
        <begin position="76"/>
        <end position="169"/>
    </location>
</feature>
<organism evidence="5 6">
    <name type="scientific">Chlamydia pecorum (strain ATCC VR-628 / DSM 29919 / E58)</name>
    <name type="common">Chlamydophila pecorum</name>
    <dbReference type="NCBI Taxonomy" id="331635"/>
    <lineage>
        <taxon>Bacteria</taxon>
        <taxon>Pseudomonadati</taxon>
        <taxon>Chlamydiota</taxon>
        <taxon>Chlamydiia</taxon>
        <taxon>Chlamydiales</taxon>
        <taxon>Chlamydiaceae</taxon>
        <taxon>Chlamydia/Chlamydophila group</taxon>
        <taxon>Chlamydia</taxon>
    </lineage>
</organism>
<keyword evidence="2" id="KW-1133">Transmembrane helix</keyword>
<proteinExistence type="predicted"/>
<evidence type="ECO:0000313" key="6">
    <source>
        <dbReference type="Proteomes" id="UP000008305"/>
    </source>
</evidence>
<keyword evidence="1" id="KW-0175">Coiled coil</keyword>
<name>A0AA34WHP5_CHLPE</name>
<gene>
    <name evidence="5" type="ordered locus">G5S_0285</name>
</gene>
<accession>A0AA34WHP5</accession>
<keyword evidence="6" id="KW-1185">Reference proteome</keyword>
<evidence type="ECO:0000256" key="2">
    <source>
        <dbReference type="SAM" id="Phobius"/>
    </source>
</evidence>